<reference evidence="4" key="1">
    <citation type="journal article" date="2019" name="Int. J. Syst. Evol. Microbiol.">
        <title>The Global Catalogue of Microorganisms (GCM) 10K type strain sequencing project: providing services to taxonomists for standard genome sequencing and annotation.</title>
        <authorList>
            <consortium name="The Broad Institute Genomics Platform"/>
            <consortium name="The Broad Institute Genome Sequencing Center for Infectious Disease"/>
            <person name="Wu L."/>
            <person name="Ma J."/>
        </authorList>
    </citation>
    <scope>NUCLEOTIDE SEQUENCE [LARGE SCALE GENOMIC DNA]</scope>
    <source>
        <strain evidence="4">JCM 17326</strain>
    </source>
</reference>
<dbReference type="Pfam" id="PF08787">
    <property type="entry name" value="Alginate_lyase2"/>
    <property type="match status" value="1"/>
</dbReference>
<evidence type="ECO:0000313" key="3">
    <source>
        <dbReference type="EMBL" id="GAA3561377.1"/>
    </source>
</evidence>
<keyword evidence="4" id="KW-1185">Reference proteome</keyword>
<evidence type="ECO:0000259" key="2">
    <source>
        <dbReference type="Pfam" id="PF08787"/>
    </source>
</evidence>
<keyword evidence="1" id="KW-0732">Signal</keyword>
<dbReference type="InterPro" id="IPR014895">
    <property type="entry name" value="Alginate_lyase_2"/>
</dbReference>
<dbReference type="Proteomes" id="UP001500630">
    <property type="component" value="Unassembled WGS sequence"/>
</dbReference>
<dbReference type="EMBL" id="BAABDQ010000009">
    <property type="protein sequence ID" value="GAA3561377.1"/>
    <property type="molecule type" value="Genomic_DNA"/>
</dbReference>
<name>A0ABP6X717_9ACTN</name>
<accession>A0ABP6X717</accession>
<evidence type="ECO:0000256" key="1">
    <source>
        <dbReference type="SAM" id="SignalP"/>
    </source>
</evidence>
<proteinExistence type="predicted"/>
<gene>
    <name evidence="3" type="ORF">GCM10022419_047540</name>
</gene>
<organism evidence="3 4">
    <name type="scientific">Nonomuraea rosea</name>
    <dbReference type="NCBI Taxonomy" id="638574"/>
    <lineage>
        <taxon>Bacteria</taxon>
        <taxon>Bacillati</taxon>
        <taxon>Actinomycetota</taxon>
        <taxon>Actinomycetes</taxon>
        <taxon>Streptosporangiales</taxon>
        <taxon>Streptosporangiaceae</taxon>
        <taxon>Nonomuraea</taxon>
    </lineage>
</organism>
<dbReference type="SUPFAM" id="SSF49899">
    <property type="entry name" value="Concanavalin A-like lectins/glucanases"/>
    <property type="match status" value="1"/>
</dbReference>
<comment type="caution">
    <text evidence="3">The sequence shown here is derived from an EMBL/GenBank/DDBJ whole genome shotgun (WGS) entry which is preliminary data.</text>
</comment>
<sequence>MKVSLTLLLIVASVTTGAPVAHAATGPCRYPADVLDLANWKVALPVDDPALAGVQPLETRQPALASYSLPPYFQVAPGCNGVQFRAPVNGVTQGSSFPRSELREMNGTAKAAWTSTSGVHTMVIRQAITSLPADKTQVMTGQVHNATDEIAAFRLEGRNLFVSNGPQSQYKLVTGDYRLGTVFETKFVVGGGQIKAYYNNVLQATITRNFADAYFKAGMYTLANCALSAPCSTSNYGQSVIHDLRITHTS</sequence>
<dbReference type="InterPro" id="IPR013320">
    <property type="entry name" value="ConA-like_dom_sf"/>
</dbReference>
<dbReference type="RefSeq" id="WP_345564861.1">
    <property type="nucleotide sequence ID" value="NZ_BAABDQ010000009.1"/>
</dbReference>
<dbReference type="GO" id="GO:0016829">
    <property type="term" value="F:lyase activity"/>
    <property type="evidence" value="ECO:0007669"/>
    <property type="project" value="UniProtKB-KW"/>
</dbReference>
<protein>
    <submittedName>
        <fullName evidence="3">Polysaccharide lyase family 7 protein</fullName>
    </submittedName>
</protein>
<dbReference type="Gene3D" id="2.60.120.200">
    <property type="match status" value="1"/>
</dbReference>
<keyword evidence="3" id="KW-0456">Lyase</keyword>
<feature type="signal peptide" evidence="1">
    <location>
        <begin position="1"/>
        <end position="23"/>
    </location>
</feature>
<feature type="domain" description="Alginate lyase 2" evidence="2">
    <location>
        <begin position="35"/>
        <end position="248"/>
    </location>
</feature>
<evidence type="ECO:0000313" key="4">
    <source>
        <dbReference type="Proteomes" id="UP001500630"/>
    </source>
</evidence>
<feature type="chain" id="PRO_5046734204" evidence="1">
    <location>
        <begin position="24"/>
        <end position="250"/>
    </location>
</feature>